<evidence type="ECO:0000259" key="6">
    <source>
        <dbReference type="PROSITE" id="PS50011"/>
    </source>
</evidence>
<sequence length="413" mass="46503">MSNRIYGPSSHTEDPDRYKHGGLHPLVIGDSIHDGRYRIIHKLGSGSFSTVWLARDTLSNKYVSLKVLDASTPLGSKELRILHHIAASSLEHPGRQYVTHLLDNFVIEGPNGQHRCLVTEAAGQRLSRKPESKVGSLDQARRTGLQIAQALGFLHAIEIAHGDCYTSNILTRLQNFDDWSEEDIYETMGQPVKHMVWRLDGDPRGDNAPEYTVQVGNVAALDARLATDRIVLVDFGEAFYHEERPKKIVTPAPFASPEIVFGTEITPAHDQWAFACILYEIAADHSLFKMIFGWFNDTLKDQVAMLGKPPQDAWERWDGRTKYFHHDGTPKEAEGRRLTVRPLTLKQRVRNISKPLAERNYGSPSELNEPLSEELQGLYDLLRGLLVYDPTSRSSFDEVQAHSFFAQGCPTIL</sequence>
<dbReference type="GO" id="GO:0043484">
    <property type="term" value="P:regulation of RNA splicing"/>
    <property type="evidence" value="ECO:0007669"/>
    <property type="project" value="TreeGrafter"/>
</dbReference>
<accession>A0A6G1IE44</accession>
<evidence type="ECO:0000256" key="1">
    <source>
        <dbReference type="ARBA" id="ARBA00022527"/>
    </source>
</evidence>
<evidence type="ECO:0000256" key="4">
    <source>
        <dbReference type="ARBA" id="ARBA00022777"/>
    </source>
</evidence>
<organism evidence="7 8">
    <name type="scientific">Lentithecium fluviatile CBS 122367</name>
    <dbReference type="NCBI Taxonomy" id="1168545"/>
    <lineage>
        <taxon>Eukaryota</taxon>
        <taxon>Fungi</taxon>
        <taxon>Dikarya</taxon>
        <taxon>Ascomycota</taxon>
        <taxon>Pezizomycotina</taxon>
        <taxon>Dothideomycetes</taxon>
        <taxon>Pleosporomycetidae</taxon>
        <taxon>Pleosporales</taxon>
        <taxon>Massarineae</taxon>
        <taxon>Lentitheciaceae</taxon>
        <taxon>Lentithecium</taxon>
    </lineage>
</organism>
<dbReference type="OrthoDB" id="5979581at2759"/>
<reference evidence="7" key="1">
    <citation type="journal article" date="2020" name="Stud. Mycol.">
        <title>101 Dothideomycetes genomes: a test case for predicting lifestyles and emergence of pathogens.</title>
        <authorList>
            <person name="Haridas S."/>
            <person name="Albert R."/>
            <person name="Binder M."/>
            <person name="Bloem J."/>
            <person name="Labutti K."/>
            <person name="Salamov A."/>
            <person name="Andreopoulos B."/>
            <person name="Baker S."/>
            <person name="Barry K."/>
            <person name="Bills G."/>
            <person name="Bluhm B."/>
            <person name="Cannon C."/>
            <person name="Castanera R."/>
            <person name="Culley D."/>
            <person name="Daum C."/>
            <person name="Ezra D."/>
            <person name="Gonzalez J."/>
            <person name="Henrissat B."/>
            <person name="Kuo A."/>
            <person name="Liang C."/>
            <person name="Lipzen A."/>
            <person name="Lutzoni F."/>
            <person name="Magnuson J."/>
            <person name="Mondo S."/>
            <person name="Nolan M."/>
            <person name="Ohm R."/>
            <person name="Pangilinan J."/>
            <person name="Park H.-J."/>
            <person name="Ramirez L."/>
            <person name="Alfaro M."/>
            <person name="Sun H."/>
            <person name="Tritt A."/>
            <person name="Yoshinaga Y."/>
            <person name="Zwiers L.-H."/>
            <person name="Turgeon B."/>
            <person name="Goodwin S."/>
            <person name="Spatafora J."/>
            <person name="Crous P."/>
            <person name="Grigoriev I."/>
        </authorList>
    </citation>
    <scope>NUCLEOTIDE SEQUENCE</scope>
    <source>
        <strain evidence="7">CBS 122367</strain>
    </source>
</reference>
<keyword evidence="5" id="KW-0067">ATP-binding</keyword>
<keyword evidence="1" id="KW-0723">Serine/threonine-protein kinase</keyword>
<evidence type="ECO:0000256" key="2">
    <source>
        <dbReference type="ARBA" id="ARBA00022679"/>
    </source>
</evidence>
<dbReference type="GO" id="GO:0004674">
    <property type="term" value="F:protein serine/threonine kinase activity"/>
    <property type="evidence" value="ECO:0007669"/>
    <property type="project" value="UniProtKB-KW"/>
</dbReference>
<dbReference type="InterPro" id="IPR011009">
    <property type="entry name" value="Kinase-like_dom_sf"/>
</dbReference>
<dbReference type="Gene3D" id="1.10.510.10">
    <property type="entry name" value="Transferase(Phosphotransferase) domain 1"/>
    <property type="match status" value="1"/>
</dbReference>
<dbReference type="GO" id="GO:0005634">
    <property type="term" value="C:nucleus"/>
    <property type="evidence" value="ECO:0007669"/>
    <property type="project" value="TreeGrafter"/>
</dbReference>
<evidence type="ECO:0000256" key="5">
    <source>
        <dbReference type="ARBA" id="ARBA00022840"/>
    </source>
</evidence>
<dbReference type="PANTHER" id="PTHR45646:SF11">
    <property type="entry name" value="SERINE_THREONINE-PROTEIN KINASE DOA"/>
    <property type="match status" value="1"/>
</dbReference>
<dbReference type="Gene3D" id="3.30.200.20">
    <property type="entry name" value="Phosphorylase Kinase, domain 1"/>
    <property type="match status" value="1"/>
</dbReference>
<dbReference type="SUPFAM" id="SSF56112">
    <property type="entry name" value="Protein kinase-like (PK-like)"/>
    <property type="match status" value="1"/>
</dbReference>
<keyword evidence="2" id="KW-0808">Transferase</keyword>
<proteinExistence type="predicted"/>
<keyword evidence="3" id="KW-0547">Nucleotide-binding</keyword>
<dbReference type="PANTHER" id="PTHR45646">
    <property type="entry name" value="SERINE/THREONINE-PROTEIN KINASE DOA-RELATED"/>
    <property type="match status" value="1"/>
</dbReference>
<evidence type="ECO:0000313" key="7">
    <source>
        <dbReference type="EMBL" id="KAF2676241.1"/>
    </source>
</evidence>
<dbReference type="Proteomes" id="UP000799291">
    <property type="component" value="Unassembled WGS sequence"/>
</dbReference>
<evidence type="ECO:0000256" key="3">
    <source>
        <dbReference type="ARBA" id="ARBA00022741"/>
    </source>
</evidence>
<dbReference type="InterPro" id="IPR051175">
    <property type="entry name" value="CLK_kinases"/>
</dbReference>
<name>A0A6G1IE44_9PLEO</name>
<keyword evidence="4 7" id="KW-0418">Kinase</keyword>
<dbReference type="PROSITE" id="PS50011">
    <property type="entry name" value="PROTEIN_KINASE_DOM"/>
    <property type="match status" value="1"/>
</dbReference>
<keyword evidence="8" id="KW-1185">Reference proteome</keyword>
<dbReference type="EMBL" id="MU005637">
    <property type="protein sequence ID" value="KAF2676241.1"/>
    <property type="molecule type" value="Genomic_DNA"/>
</dbReference>
<dbReference type="SMART" id="SM00220">
    <property type="entry name" value="S_TKc"/>
    <property type="match status" value="1"/>
</dbReference>
<feature type="domain" description="Protein kinase" evidence="6">
    <location>
        <begin position="37"/>
        <end position="405"/>
    </location>
</feature>
<dbReference type="GO" id="GO:0005524">
    <property type="term" value="F:ATP binding"/>
    <property type="evidence" value="ECO:0007669"/>
    <property type="project" value="UniProtKB-KW"/>
</dbReference>
<gene>
    <name evidence="7" type="ORF">K458DRAFT_380183</name>
</gene>
<protein>
    <submittedName>
        <fullName evidence="7">Kinase domain-containing protein</fullName>
    </submittedName>
</protein>
<dbReference type="Pfam" id="PF00069">
    <property type="entry name" value="Pkinase"/>
    <property type="match status" value="2"/>
</dbReference>
<dbReference type="InterPro" id="IPR000719">
    <property type="entry name" value="Prot_kinase_dom"/>
</dbReference>
<evidence type="ECO:0000313" key="8">
    <source>
        <dbReference type="Proteomes" id="UP000799291"/>
    </source>
</evidence>
<dbReference type="AlphaFoldDB" id="A0A6G1IE44"/>